<dbReference type="KEGG" id="php:PhaeoP97_00177"/>
<accession>A0A1L3I0J8</accession>
<evidence type="ECO:0000313" key="2">
    <source>
        <dbReference type="Proteomes" id="UP000183859"/>
    </source>
</evidence>
<name>A0A1L3I0J8_9RHOB</name>
<dbReference type="AlphaFoldDB" id="A0A1L3I0J8"/>
<proteinExistence type="predicted"/>
<reference evidence="2" key="1">
    <citation type="submission" date="2016-07" db="EMBL/GenBank/DDBJ databases">
        <title>Phaeobacter portensis sp. nov., a tropodithietic acid producing bacterium isolated from a German harbor.</title>
        <authorList>
            <person name="Freese H.M."/>
            <person name="Bunk B."/>
            <person name="Breider S."/>
            <person name="Brinkhoff T."/>
        </authorList>
    </citation>
    <scope>NUCLEOTIDE SEQUENCE [LARGE SCALE GENOMIC DNA]</scope>
    <source>
        <strain evidence="2">P97</strain>
    </source>
</reference>
<dbReference type="CDD" id="cd00257">
    <property type="entry name" value="beta-trefoil_FSCN-like"/>
    <property type="match status" value="1"/>
</dbReference>
<sequence>MDLSPLEAQSATSASQNLTYSLKCIAYKDAYVRMDANGLTSPEPEGAGTVNAQISAGPWEQFILMPQDNNTVGLLSAAWANCYIRIGTPQPGDIKPINCQYGCGSLERWYLRFVGPNHVAFECSSLLGYYLSLNTNGATTFNGSGVGVVQGVQSLNDNSTFELISHSS</sequence>
<gene>
    <name evidence="1" type="ORF">PhaeoP97_00177</name>
</gene>
<organism evidence="1 2">
    <name type="scientific">Phaeobacter porticola</name>
    <dbReference type="NCBI Taxonomy" id="1844006"/>
    <lineage>
        <taxon>Bacteria</taxon>
        <taxon>Pseudomonadati</taxon>
        <taxon>Pseudomonadota</taxon>
        <taxon>Alphaproteobacteria</taxon>
        <taxon>Rhodobacterales</taxon>
        <taxon>Roseobacteraceae</taxon>
        <taxon>Phaeobacter</taxon>
    </lineage>
</organism>
<dbReference type="Proteomes" id="UP000183859">
    <property type="component" value="Chromosome"/>
</dbReference>
<evidence type="ECO:0000313" key="1">
    <source>
        <dbReference type="EMBL" id="APG45630.1"/>
    </source>
</evidence>
<dbReference type="OrthoDB" id="1098275at2"/>
<dbReference type="RefSeq" id="WP_072503462.1">
    <property type="nucleotide sequence ID" value="NZ_CP016364.1"/>
</dbReference>
<protein>
    <submittedName>
        <fullName evidence="1">Uncharacterized protein</fullName>
    </submittedName>
</protein>
<dbReference type="EMBL" id="CP016364">
    <property type="protein sequence ID" value="APG45630.1"/>
    <property type="molecule type" value="Genomic_DNA"/>
</dbReference>
<keyword evidence="2" id="KW-1185">Reference proteome</keyword>